<accession>A0AAV3Z5J3</accession>
<evidence type="ECO:0000313" key="1">
    <source>
        <dbReference type="EMBL" id="GFN89972.1"/>
    </source>
</evidence>
<reference evidence="1 2" key="1">
    <citation type="journal article" date="2021" name="Elife">
        <title>Chloroplast acquisition without the gene transfer in kleptoplastic sea slugs, Plakobranchus ocellatus.</title>
        <authorList>
            <person name="Maeda T."/>
            <person name="Takahashi S."/>
            <person name="Yoshida T."/>
            <person name="Shimamura S."/>
            <person name="Takaki Y."/>
            <person name="Nagai Y."/>
            <person name="Toyoda A."/>
            <person name="Suzuki Y."/>
            <person name="Arimoto A."/>
            <person name="Ishii H."/>
            <person name="Satoh N."/>
            <person name="Nishiyama T."/>
            <person name="Hasebe M."/>
            <person name="Maruyama T."/>
            <person name="Minagawa J."/>
            <person name="Obokata J."/>
            <person name="Shigenobu S."/>
        </authorList>
    </citation>
    <scope>NUCLEOTIDE SEQUENCE [LARGE SCALE GENOMIC DNA]</scope>
</reference>
<comment type="caution">
    <text evidence="1">The sequence shown here is derived from an EMBL/GenBank/DDBJ whole genome shotgun (WGS) entry which is preliminary data.</text>
</comment>
<dbReference type="AlphaFoldDB" id="A0AAV3Z5J3"/>
<gene>
    <name evidence="1" type="ORF">PoB_001647800</name>
</gene>
<keyword evidence="2" id="KW-1185">Reference proteome</keyword>
<sequence length="361" mass="40924">MEVQTYSKPLKACCEKYEMCSCTAKRLTSLSVLANKKTTPSCREQEICENDTDNKAYQPNKEAPCTFTRGSEKSTKSTHLRRSKRCLTKNHSWRSVMSRSVKEKQDKLNEKLETSKCKQASSCRVDKLVKSNKTRVNTTNRPVRKKHLDRTQTVKSISPKKCKVKHNAKLHIDDIWEDADDEFWSLLFVSLAESSSDEESEQANKMYKLQKENHNLGINWSTQSVDNKSDANIIVHLGEAEATQCTRDSILKDDLNKGTFSSMSVVRNDGFISNDSLMTISETIPSVKETVLDKFEIPNKYIVTVCEVPHNGPRVPDASVVPEKCPAVDSEGFCPNILRSGLETFILCAASDPQRRRKQQY</sequence>
<name>A0AAV3Z5J3_9GAST</name>
<proteinExistence type="predicted"/>
<organism evidence="1 2">
    <name type="scientific">Plakobranchus ocellatus</name>
    <dbReference type="NCBI Taxonomy" id="259542"/>
    <lineage>
        <taxon>Eukaryota</taxon>
        <taxon>Metazoa</taxon>
        <taxon>Spiralia</taxon>
        <taxon>Lophotrochozoa</taxon>
        <taxon>Mollusca</taxon>
        <taxon>Gastropoda</taxon>
        <taxon>Heterobranchia</taxon>
        <taxon>Euthyneura</taxon>
        <taxon>Panpulmonata</taxon>
        <taxon>Sacoglossa</taxon>
        <taxon>Placobranchoidea</taxon>
        <taxon>Plakobranchidae</taxon>
        <taxon>Plakobranchus</taxon>
    </lineage>
</organism>
<evidence type="ECO:0000313" key="2">
    <source>
        <dbReference type="Proteomes" id="UP000735302"/>
    </source>
</evidence>
<protein>
    <submittedName>
        <fullName evidence="1">Uncharacterized protein</fullName>
    </submittedName>
</protein>
<dbReference type="EMBL" id="BLXT01001969">
    <property type="protein sequence ID" value="GFN89972.1"/>
    <property type="molecule type" value="Genomic_DNA"/>
</dbReference>
<dbReference type="Proteomes" id="UP000735302">
    <property type="component" value="Unassembled WGS sequence"/>
</dbReference>